<keyword evidence="2" id="KW-0813">Transport</keyword>
<dbReference type="SMART" id="SM00382">
    <property type="entry name" value="AAA"/>
    <property type="match status" value="2"/>
</dbReference>
<dbReference type="InterPro" id="IPR003439">
    <property type="entry name" value="ABC_transporter-like_ATP-bd"/>
</dbReference>
<organism evidence="6 7">
    <name type="scientific">Nocardia vinacea</name>
    <dbReference type="NCBI Taxonomy" id="96468"/>
    <lineage>
        <taxon>Bacteria</taxon>
        <taxon>Bacillati</taxon>
        <taxon>Actinomycetota</taxon>
        <taxon>Actinomycetes</taxon>
        <taxon>Mycobacteriales</taxon>
        <taxon>Nocardiaceae</taxon>
        <taxon>Nocardia</taxon>
    </lineage>
</organism>
<dbReference type="InterPro" id="IPR050319">
    <property type="entry name" value="ABC_transp_ATP-bind"/>
</dbReference>
<dbReference type="Gene3D" id="3.40.50.300">
    <property type="entry name" value="P-loop containing nucleotide triphosphate hydrolases"/>
    <property type="match status" value="2"/>
</dbReference>
<dbReference type="SUPFAM" id="SSF52540">
    <property type="entry name" value="P-loop containing nucleoside triphosphate hydrolases"/>
    <property type="match status" value="2"/>
</dbReference>
<sequence length="532" mass="55490">MNASVVVDALTVCGSNGQELFEPTSFSVAAGKVTALTGPSGSGKTTLMRALLGHLPTGARRSAGSAVVAGQDVFALNPGALQRFRRDHIAYVGQDPGSALNPLMRVRSLLNEVRHPATAVPEALELVGLSDEHLRRRPGELSGGQQRRVALARALVRHTGILILDEPLAGLHGSLRTDIARLLADIAAQRSAAILLSGHDTATIHAIADDVVELGAVHTDVISRTPVPTLSGISNSPRSNGGAASIVRVAMAPEMPLGRAADTGDSALQPIEGQGAVAVRSRTVEPVAEPVLRGQDIGASIDGHEVLADIDFVLPGGAALAIVGASGAGKTTLARVIAGLHREATGSLELRSESIPIGPRRRARNGRNGIQLVTQNPRSALNPRRTVAQTLGRPLRRIGGVPKRQLAQGITDLLHSVELAPELAVRYPHELSGGQRQRVALARALAAEPAVLVCDEITSALDHNTAVSIMTLLDRIRAEHDTGLLVITHDMTLVTGHCSQLVVLDHGRIVESGSATAVLTAPAHTATRELLG</sequence>
<feature type="domain" description="ABC transporter" evidence="5">
    <location>
        <begin position="5"/>
        <end position="241"/>
    </location>
</feature>
<dbReference type="PANTHER" id="PTHR43776:SF7">
    <property type="entry name" value="D,D-DIPEPTIDE TRANSPORT ATP-BINDING PROTEIN DDPF-RELATED"/>
    <property type="match status" value="1"/>
</dbReference>
<keyword evidence="7" id="KW-1185">Reference proteome</keyword>
<feature type="domain" description="ABC transporter" evidence="5">
    <location>
        <begin position="292"/>
        <end position="531"/>
    </location>
</feature>
<dbReference type="InterPro" id="IPR027417">
    <property type="entry name" value="P-loop_NTPase"/>
</dbReference>
<dbReference type="EMBL" id="CP109441">
    <property type="protein sequence ID" value="WUV48953.1"/>
    <property type="molecule type" value="Genomic_DNA"/>
</dbReference>
<dbReference type="InterPro" id="IPR003593">
    <property type="entry name" value="AAA+_ATPase"/>
</dbReference>
<evidence type="ECO:0000313" key="7">
    <source>
        <dbReference type="Proteomes" id="UP001432062"/>
    </source>
</evidence>
<dbReference type="RefSeq" id="WP_329413392.1">
    <property type="nucleotide sequence ID" value="NZ_CP109441.1"/>
</dbReference>
<dbReference type="PROSITE" id="PS50893">
    <property type="entry name" value="ABC_TRANSPORTER_2"/>
    <property type="match status" value="2"/>
</dbReference>
<reference evidence="6" key="1">
    <citation type="submission" date="2022-10" db="EMBL/GenBank/DDBJ databases">
        <title>The complete genomes of actinobacterial strains from the NBC collection.</title>
        <authorList>
            <person name="Joergensen T.S."/>
            <person name="Alvarez Arevalo M."/>
            <person name="Sterndorff E.B."/>
            <person name="Faurdal D."/>
            <person name="Vuksanovic O."/>
            <person name="Mourched A.-S."/>
            <person name="Charusanti P."/>
            <person name="Shaw S."/>
            <person name="Blin K."/>
            <person name="Weber T."/>
        </authorList>
    </citation>
    <scope>NUCLEOTIDE SEQUENCE</scope>
    <source>
        <strain evidence="6">NBC_01482</strain>
    </source>
</reference>
<accession>A0ABZ1Z0F2</accession>
<name>A0ABZ1Z0F2_9NOCA</name>
<comment type="similarity">
    <text evidence="1">Belongs to the ABC transporter superfamily.</text>
</comment>
<dbReference type="GO" id="GO:0005524">
    <property type="term" value="F:ATP binding"/>
    <property type="evidence" value="ECO:0007669"/>
    <property type="project" value="UniProtKB-KW"/>
</dbReference>
<proteinExistence type="inferred from homology"/>
<keyword evidence="3" id="KW-0547">Nucleotide-binding</keyword>
<dbReference type="InterPro" id="IPR017871">
    <property type="entry name" value="ABC_transporter-like_CS"/>
</dbReference>
<evidence type="ECO:0000259" key="5">
    <source>
        <dbReference type="PROSITE" id="PS50893"/>
    </source>
</evidence>
<evidence type="ECO:0000256" key="2">
    <source>
        <dbReference type="ARBA" id="ARBA00022448"/>
    </source>
</evidence>
<dbReference type="Pfam" id="PF00005">
    <property type="entry name" value="ABC_tran"/>
    <property type="match status" value="2"/>
</dbReference>
<gene>
    <name evidence="6" type="ORF">OG563_12585</name>
</gene>
<keyword evidence="4 6" id="KW-0067">ATP-binding</keyword>
<dbReference type="PANTHER" id="PTHR43776">
    <property type="entry name" value="TRANSPORT ATP-BINDING PROTEIN"/>
    <property type="match status" value="1"/>
</dbReference>
<evidence type="ECO:0000313" key="6">
    <source>
        <dbReference type="EMBL" id="WUV48953.1"/>
    </source>
</evidence>
<protein>
    <submittedName>
        <fullName evidence="6">ATP-binding cassette domain-containing protein</fullName>
    </submittedName>
</protein>
<dbReference type="Proteomes" id="UP001432062">
    <property type="component" value="Chromosome"/>
</dbReference>
<evidence type="ECO:0000256" key="4">
    <source>
        <dbReference type="ARBA" id="ARBA00022840"/>
    </source>
</evidence>
<evidence type="ECO:0000256" key="1">
    <source>
        <dbReference type="ARBA" id="ARBA00005417"/>
    </source>
</evidence>
<evidence type="ECO:0000256" key="3">
    <source>
        <dbReference type="ARBA" id="ARBA00022741"/>
    </source>
</evidence>
<dbReference type="PROSITE" id="PS00211">
    <property type="entry name" value="ABC_TRANSPORTER_1"/>
    <property type="match status" value="2"/>
</dbReference>